<reference evidence="1" key="2">
    <citation type="journal article" date="2015" name="Data Brief">
        <title>Shoot transcriptome of the giant reed, Arundo donax.</title>
        <authorList>
            <person name="Barrero R.A."/>
            <person name="Guerrero F.D."/>
            <person name="Moolhuijzen P."/>
            <person name="Goolsby J.A."/>
            <person name="Tidwell J."/>
            <person name="Bellgard S.E."/>
            <person name="Bellgard M.I."/>
        </authorList>
    </citation>
    <scope>NUCLEOTIDE SEQUENCE</scope>
    <source>
        <tissue evidence="1">Shoot tissue taken approximately 20 cm above the soil surface</tissue>
    </source>
</reference>
<accession>A0A0A9Q704</accession>
<dbReference type="EMBL" id="GBRH01165421">
    <property type="protein sequence ID" value="JAE32475.1"/>
    <property type="molecule type" value="Transcribed_RNA"/>
</dbReference>
<protein>
    <submittedName>
        <fullName evidence="1">Uncharacterized protein</fullName>
    </submittedName>
</protein>
<name>A0A0A9Q704_ARUDO</name>
<reference evidence="1" key="1">
    <citation type="submission" date="2014-09" db="EMBL/GenBank/DDBJ databases">
        <authorList>
            <person name="Magalhaes I.L.F."/>
            <person name="Oliveira U."/>
            <person name="Santos F.R."/>
            <person name="Vidigal T.H.D.A."/>
            <person name="Brescovit A.D."/>
            <person name="Santos A.J."/>
        </authorList>
    </citation>
    <scope>NUCLEOTIDE SEQUENCE</scope>
    <source>
        <tissue evidence="1">Shoot tissue taken approximately 20 cm above the soil surface</tissue>
    </source>
</reference>
<organism evidence="1">
    <name type="scientific">Arundo donax</name>
    <name type="common">Giant reed</name>
    <name type="synonym">Donax arundinaceus</name>
    <dbReference type="NCBI Taxonomy" id="35708"/>
    <lineage>
        <taxon>Eukaryota</taxon>
        <taxon>Viridiplantae</taxon>
        <taxon>Streptophyta</taxon>
        <taxon>Embryophyta</taxon>
        <taxon>Tracheophyta</taxon>
        <taxon>Spermatophyta</taxon>
        <taxon>Magnoliopsida</taxon>
        <taxon>Liliopsida</taxon>
        <taxon>Poales</taxon>
        <taxon>Poaceae</taxon>
        <taxon>PACMAD clade</taxon>
        <taxon>Arundinoideae</taxon>
        <taxon>Arundineae</taxon>
        <taxon>Arundo</taxon>
    </lineage>
</organism>
<dbReference type="AlphaFoldDB" id="A0A0A9Q704"/>
<sequence>MKWKHILWKSAIYFVLKNRWLCTSSRYWPCCGIICPITMF</sequence>
<evidence type="ECO:0000313" key="1">
    <source>
        <dbReference type="EMBL" id="JAE32475.1"/>
    </source>
</evidence>
<proteinExistence type="predicted"/>